<evidence type="ECO:0000259" key="6">
    <source>
        <dbReference type="PROSITE" id="PS50262"/>
    </source>
</evidence>
<evidence type="ECO:0000256" key="1">
    <source>
        <dbReference type="ARBA" id="ARBA00004370"/>
    </source>
</evidence>
<dbReference type="eggNOG" id="ENOG502TG7J">
    <property type="taxonomic scope" value="Eukaryota"/>
</dbReference>
<feature type="transmembrane region" description="Helical" evidence="5">
    <location>
        <begin position="6"/>
        <end position="26"/>
    </location>
</feature>
<proteinExistence type="predicted"/>
<dbReference type="STRING" id="1561998.A0A1I7V2K5"/>
<evidence type="ECO:0000313" key="7">
    <source>
        <dbReference type="Proteomes" id="UP000095282"/>
    </source>
</evidence>
<accession>A0A1I7V2K5</accession>
<dbReference type="PANTHER" id="PTHR47164">
    <property type="entry name" value="SERPENTINE RECEPTOR, CLASS W-RELATED"/>
    <property type="match status" value="1"/>
</dbReference>
<feature type="transmembrane region" description="Helical" evidence="5">
    <location>
        <begin position="221"/>
        <end position="240"/>
    </location>
</feature>
<dbReference type="GO" id="GO:0008528">
    <property type="term" value="F:G protein-coupled peptide receptor activity"/>
    <property type="evidence" value="ECO:0007669"/>
    <property type="project" value="InterPro"/>
</dbReference>
<feature type="transmembrane region" description="Helical" evidence="5">
    <location>
        <begin position="358"/>
        <end position="376"/>
    </location>
</feature>
<dbReference type="Pfam" id="PF10324">
    <property type="entry name" value="7TM_GPCR_Srw"/>
    <property type="match status" value="2"/>
</dbReference>
<dbReference type="SUPFAM" id="SSF81321">
    <property type="entry name" value="Family A G protein-coupled receptor-like"/>
    <property type="match status" value="2"/>
</dbReference>
<organism evidence="7 8">
    <name type="scientific">Caenorhabditis tropicalis</name>
    <dbReference type="NCBI Taxonomy" id="1561998"/>
    <lineage>
        <taxon>Eukaryota</taxon>
        <taxon>Metazoa</taxon>
        <taxon>Ecdysozoa</taxon>
        <taxon>Nematoda</taxon>
        <taxon>Chromadorea</taxon>
        <taxon>Rhabditida</taxon>
        <taxon>Rhabditina</taxon>
        <taxon>Rhabditomorpha</taxon>
        <taxon>Rhabditoidea</taxon>
        <taxon>Rhabditidae</taxon>
        <taxon>Peloderinae</taxon>
        <taxon>Caenorhabditis</taxon>
    </lineage>
</organism>
<dbReference type="GO" id="GO:0016020">
    <property type="term" value="C:membrane"/>
    <property type="evidence" value="ECO:0007669"/>
    <property type="project" value="UniProtKB-SubCell"/>
</dbReference>
<name>A0A1I7V2K5_9PELO</name>
<feature type="transmembrane region" description="Helical" evidence="5">
    <location>
        <begin position="405"/>
        <end position="426"/>
    </location>
</feature>
<dbReference type="InterPro" id="IPR019427">
    <property type="entry name" value="7TM_GPCR_serpentine_rcpt_Srw"/>
</dbReference>
<feature type="domain" description="G-protein coupled receptors family 1 profile" evidence="6">
    <location>
        <begin position="1"/>
        <end position="278"/>
    </location>
</feature>
<dbReference type="Gene3D" id="1.20.1070.10">
    <property type="entry name" value="Rhodopsin 7-helix transmembrane proteins"/>
    <property type="match status" value="2"/>
</dbReference>
<evidence type="ECO:0000256" key="5">
    <source>
        <dbReference type="SAM" id="Phobius"/>
    </source>
</evidence>
<comment type="subcellular location">
    <subcellularLocation>
        <location evidence="1">Membrane</location>
    </subcellularLocation>
</comment>
<dbReference type="InterPro" id="IPR017452">
    <property type="entry name" value="GPCR_Rhodpsn_7TM"/>
</dbReference>
<evidence type="ECO:0000313" key="8">
    <source>
        <dbReference type="WBParaSite" id="Csp11.Scaffold630.g21760.t1"/>
    </source>
</evidence>
<keyword evidence="2 5" id="KW-0812">Transmembrane</keyword>
<dbReference type="PROSITE" id="PS50262">
    <property type="entry name" value="G_PROTEIN_RECEP_F1_2"/>
    <property type="match status" value="1"/>
</dbReference>
<evidence type="ECO:0000256" key="3">
    <source>
        <dbReference type="ARBA" id="ARBA00022989"/>
    </source>
</evidence>
<keyword evidence="3 5" id="KW-1133">Transmembrane helix</keyword>
<feature type="transmembrane region" description="Helical" evidence="5">
    <location>
        <begin position="96"/>
        <end position="117"/>
    </location>
</feature>
<dbReference type="WBParaSite" id="Csp11.Scaffold630.g21760.t1">
    <property type="protein sequence ID" value="Csp11.Scaffold630.g21760.t1"/>
    <property type="gene ID" value="Csp11.Scaffold630.g21760"/>
</dbReference>
<evidence type="ECO:0000256" key="2">
    <source>
        <dbReference type="ARBA" id="ARBA00022692"/>
    </source>
</evidence>
<feature type="transmembrane region" description="Helical" evidence="5">
    <location>
        <begin position="260"/>
        <end position="280"/>
    </location>
</feature>
<feature type="transmembrane region" description="Helical" evidence="5">
    <location>
        <begin position="159"/>
        <end position="188"/>
    </location>
</feature>
<reference evidence="8" key="1">
    <citation type="submission" date="2016-11" db="UniProtKB">
        <authorList>
            <consortium name="WormBaseParasite"/>
        </authorList>
    </citation>
    <scope>IDENTIFICATION</scope>
</reference>
<dbReference type="PANTHER" id="PTHR47164:SF1">
    <property type="entry name" value="G-PROTEIN COUPLED RECEPTORS FAMILY 1 PROFILE DOMAIN-CONTAINING PROTEIN"/>
    <property type="match status" value="1"/>
</dbReference>
<sequence length="437" mass="50542">MRTSSINVLMIGIATCDLFTMFVMIYKYFQLVDREFPECITSDSLLKVYMDVTAWSLQYHFRRCRCWLEIMMASVRFVIMRRMSDVRNAKLINHKAGFVIIAIIFISSGLLTVTWQYECQVIENRNYSLAVNCAHYQNIYSNPKYSLVLRPLSNMAGEIIVRVYFILDSIVSNFIPSIAFPLLTIFLIREIRKVDEIREVLRRNSVTEESEERNGGLTAKLIVVMTITSFFSEAPLGIIATVKTFLQRTDKMFLLSTDLIIYFTILVTINSILHPLFCVLMSTKYRETIKTIFRKKRKGSTVACGNQLSAISAIPIQMNYCEEFQDVTSRPPYSVRLTPMFTFSDMIVLRVYVMLDAIVTKFIPCIAFPILTVFLIRQFRKFHSASTGRKQSVANEERAELTTKLIVFMTFAFFIAEAPLGIIYLIKVFYDRDDEVL</sequence>
<keyword evidence="4 5" id="KW-0472">Membrane</keyword>
<dbReference type="AlphaFoldDB" id="A0A1I7V2K5"/>
<protein>
    <submittedName>
        <fullName evidence="8">G_PROTEIN_RECEP_F1_2 domain-containing protein</fullName>
    </submittedName>
</protein>
<keyword evidence="7" id="KW-1185">Reference proteome</keyword>
<dbReference type="Proteomes" id="UP000095282">
    <property type="component" value="Unplaced"/>
</dbReference>
<evidence type="ECO:0000256" key="4">
    <source>
        <dbReference type="ARBA" id="ARBA00023136"/>
    </source>
</evidence>